<dbReference type="GO" id="GO:0015171">
    <property type="term" value="F:amino acid transmembrane transporter activity"/>
    <property type="evidence" value="ECO:0007669"/>
    <property type="project" value="TreeGrafter"/>
</dbReference>
<protein>
    <submittedName>
        <fullName evidence="7">Threonine efflux protein</fullName>
    </submittedName>
</protein>
<evidence type="ECO:0000256" key="5">
    <source>
        <dbReference type="ARBA" id="ARBA00023136"/>
    </source>
</evidence>
<evidence type="ECO:0000256" key="6">
    <source>
        <dbReference type="SAM" id="Phobius"/>
    </source>
</evidence>
<organism evidence="7 8">
    <name type="scientific">Pontivivens insulae</name>
    <dbReference type="NCBI Taxonomy" id="1639689"/>
    <lineage>
        <taxon>Bacteria</taxon>
        <taxon>Pseudomonadati</taxon>
        <taxon>Pseudomonadota</taxon>
        <taxon>Alphaproteobacteria</taxon>
        <taxon>Rhodobacterales</taxon>
        <taxon>Paracoccaceae</taxon>
        <taxon>Pontivivens</taxon>
    </lineage>
</organism>
<evidence type="ECO:0000256" key="4">
    <source>
        <dbReference type="ARBA" id="ARBA00022989"/>
    </source>
</evidence>
<dbReference type="OrthoDB" id="9804822at2"/>
<dbReference type="RefSeq" id="WP_108783447.1">
    <property type="nucleotide sequence ID" value="NZ_OMKW01000004.1"/>
</dbReference>
<evidence type="ECO:0000313" key="8">
    <source>
        <dbReference type="Proteomes" id="UP000244932"/>
    </source>
</evidence>
<dbReference type="InterPro" id="IPR001123">
    <property type="entry name" value="LeuE-type"/>
</dbReference>
<dbReference type="PANTHER" id="PTHR30086">
    <property type="entry name" value="ARGININE EXPORTER PROTEIN ARGO"/>
    <property type="match status" value="1"/>
</dbReference>
<dbReference type="EMBL" id="OMKW01000004">
    <property type="protein sequence ID" value="SPF30737.1"/>
    <property type="molecule type" value="Genomic_DNA"/>
</dbReference>
<evidence type="ECO:0000313" key="7">
    <source>
        <dbReference type="EMBL" id="SPF30737.1"/>
    </source>
</evidence>
<feature type="transmembrane region" description="Helical" evidence="6">
    <location>
        <begin position="6"/>
        <end position="29"/>
    </location>
</feature>
<keyword evidence="3 6" id="KW-0812">Transmembrane</keyword>
<feature type="transmembrane region" description="Helical" evidence="6">
    <location>
        <begin position="68"/>
        <end position="87"/>
    </location>
</feature>
<accession>A0A2R8AEW5</accession>
<keyword evidence="2" id="KW-1003">Cell membrane</keyword>
<dbReference type="Pfam" id="PF01810">
    <property type="entry name" value="LysE"/>
    <property type="match status" value="1"/>
</dbReference>
<feature type="transmembrane region" description="Helical" evidence="6">
    <location>
        <begin position="122"/>
        <end position="141"/>
    </location>
</feature>
<gene>
    <name evidence="7" type="primary">rhtC_3</name>
    <name evidence="7" type="ORF">POI8812_03080</name>
</gene>
<dbReference type="Proteomes" id="UP000244932">
    <property type="component" value="Unassembled WGS sequence"/>
</dbReference>
<feature type="transmembrane region" description="Helical" evidence="6">
    <location>
        <begin position="41"/>
        <end position="62"/>
    </location>
</feature>
<evidence type="ECO:0000256" key="1">
    <source>
        <dbReference type="ARBA" id="ARBA00004651"/>
    </source>
</evidence>
<name>A0A2R8AEW5_9RHOB</name>
<proteinExistence type="predicted"/>
<dbReference type="PANTHER" id="PTHR30086:SF20">
    <property type="entry name" value="ARGININE EXPORTER PROTEIN ARGO-RELATED"/>
    <property type="match status" value="1"/>
</dbReference>
<keyword evidence="4 6" id="KW-1133">Transmembrane helix</keyword>
<sequence>MTTALVLLTFALTHLAAVASPGPSFLLVLREAAAGGARRGLLVAFGLGLGTLIWAVGAWFGLAALFEIAPWLLVGLRWAGAAFLLYLSVMLWRHARAPVQEAEVGAAALSTSAIRVGLLTQLANPKVAVFFGSIFVVIVPPEPGGGMLLAIFVIVFANEFLWYALVALLMAAEGARRRYRRAKPLIDRITGTFLGALALRLLAN</sequence>
<evidence type="ECO:0000256" key="2">
    <source>
        <dbReference type="ARBA" id="ARBA00022475"/>
    </source>
</evidence>
<keyword evidence="8" id="KW-1185">Reference proteome</keyword>
<keyword evidence="5 6" id="KW-0472">Membrane</keyword>
<dbReference type="GO" id="GO:0005886">
    <property type="term" value="C:plasma membrane"/>
    <property type="evidence" value="ECO:0007669"/>
    <property type="project" value="UniProtKB-SubCell"/>
</dbReference>
<evidence type="ECO:0000256" key="3">
    <source>
        <dbReference type="ARBA" id="ARBA00022692"/>
    </source>
</evidence>
<reference evidence="7 8" key="1">
    <citation type="submission" date="2018-03" db="EMBL/GenBank/DDBJ databases">
        <authorList>
            <person name="Keele B.F."/>
        </authorList>
    </citation>
    <scope>NUCLEOTIDE SEQUENCE [LARGE SCALE GENOMIC DNA]</scope>
    <source>
        <strain evidence="7 8">CeCT 8812</strain>
    </source>
</reference>
<comment type="subcellular location">
    <subcellularLocation>
        <location evidence="1">Cell membrane</location>
        <topology evidence="1">Multi-pass membrane protein</topology>
    </subcellularLocation>
</comment>
<dbReference type="AlphaFoldDB" id="A0A2R8AEW5"/>
<feature type="transmembrane region" description="Helical" evidence="6">
    <location>
        <begin position="147"/>
        <end position="173"/>
    </location>
</feature>